<gene>
    <name evidence="1" type="ORF">RSP_7522</name>
</gene>
<reference evidence="2" key="1">
    <citation type="submission" date="2005-09" db="EMBL/GenBank/DDBJ databases">
        <title>Complete sequence of chromosome 1 of Rhodobacter sphaeroides 2.4.1.</title>
        <authorList>
            <person name="Copeland A."/>
            <person name="Lucas S."/>
            <person name="Lapidus A."/>
            <person name="Barry K."/>
            <person name="Detter J.C."/>
            <person name="Glavina T."/>
            <person name="Hammon N."/>
            <person name="Israni S."/>
            <person name="Pitluck S."/>
            <person name="Richardson P."/>
            <person name="Mackenzie C."/>
            <person name="Choudhary M."/>
            <person name="Larimer F."/>
            <person name="Hauser L.J."/>
            <person name="Land M."/>
            <person name="Donohue T.J."/>
            <person name="Kaplan S."/>
        </authorList>
    </citation>
    <scope>NUCLEOTIDE SEQUENCE [LARGE SCALE GENOMIC DNA]</scope>
    <source>
        <strain evidence="2">ATCC 17023 / DSM 158 / JCM 6121 / CCUG 31486 / LMG 2827 / NBRC 12203 / NCIMB 8253 / ATH 2.4.1.</strain>
    </source>
</reference>
<evidence type="ECO:0000313" key="1">
    <source>
        <dbReference type="EMBL" id="AGY32400.1"/>
    </source>
</evidence>
<dbReference type="KEGG" id="rsp:RSP_7522"/>
<dbReference type="CDD" id="cd08054">
    <property type="entry name" value="gp6"/>
    <property type="match status" value="1"/>
</dbReference>
<evidence type="ECO:0008006" key="3">
    <source>
        <dbReference type="Google" id="ProtNLM"/>
    </source>
</evidence>
<name>U5NRF0_CERS4</name>
<evidence type="ECO:0000313" key="2">
    <source>
        <dbReference type="Proteomes" id="UP000002703"/>
    </source>
</evidence>
<dbReference type="Gene3D" id="1.10.3230.30">
    <property type="entry name" value="Phage gp6-like head-tail connector protein"/>
    <property type="match status" value="1"/>
</dbReference>
<dbReference type="GeneID" id="17312341"/>
<dbReference type="eggNOG" id="ENOG50301VV">
    <property type="taxonomic scope" value="Bacteria"/>
</dbReference>
<dbReference type="EnsemblBacteria" id="AGY32400">
    <property type="protein sequence ID" value="AGY32400"/>
    <property type="gene ID" value="RSP_7522"/>
</dbReference>
<sequence length="103" mass="10773">MAAQSPLALLTAQLNLDPDTAIAEADLMSHKLAVAEAWIAGHVGDAFNSACPAHVEAALMLAAHLYEQREAVAFGVSAEAVPFGVRDLLAPFREQVTGHVGNL</sequence>
<dbReference type="AlphaFoldDB" id="U5NRF0"/>
<dbReference type="Proteomes" id="UP000002703">
    <property type="component" value="Chromosome 1"/>
</dbReference>
<accession>U5NRF0</accession>
<dbReference type="EMBL" id="CP000143">
    <property type="protein sequence ID" value="AGY32400.1"/>
    <property type="molecule type" value="Genomic_DNA"/>
</dbReference>
<dbReference type="STRING" id="272943.RSP_7522"/>
<dbReference type="InterPro" id="IPR006450">
    <property type="entry name" value="Phage_HK97_gp6-like"/>
</dbReference>
<dbReference type="NCBIfam" id="TIGR01560">
    <property type="entry name" value="put_DNA_pack"/>
    <property type="match status" value="1"/>
</dbReference>
<dbReference type="RefSeq" id="WP_023003570.1">
    <property type="nucleotide sequence ID" value="NC_007493.2"/>
</dbReference>
<keyword evidence="2" id="KW-1185">Reference proteome</keyword>
<organism evidence="1 2">
    <name type="scientific">Cereibacter sphaeroides (strain ATCC 17023 / DSM 158 / JCM 6121 / CCUG 31486 / LMG 2827 / NBRC 12203 / NCIMB 8253 / ATH 2.4.1.)</name>
    <name type="common">Rhodobacter sphaeroides</name>
    <dbReference type="NCBI Taxonomy" id="272943"/>
    <lineage>
        <taxon>Bacteria</taxon>
        <taxon>Pseudomonadati</taxon>
        <taxon>Pseudomonadota</taxon>
        <taxon>Alphaproteobacteria</taxon>
        <taxon>Rhodobacterales</taxon>
        <taxon>Paracoccaceae</taxon>
        <taxon>Cereibacter</taxon>
    </lineage>
</organism>
<protein>
    <recommendedName>
        <fullName evidence="3">Phage gp6-like head-tail connector protein</fullName>
    </recommendedName>
</protein>
<proteinExistence type="predicted"/>
<dbReference type="OrthoDB" id="7307102at2"/>